<organism evidence="3 4">
    <name type="scientific">Acidocella aquatica</name>
    <dbReference type="NCBI Taxonomy" id="1922313"/>
    <lineage>
        <taxon>Bacteria</taxon>
        <taxon>Pseudomonadati</taxon>
        <taxon>Pseudomonadota</taxon>
        <taxon>Alphaproteobacteria</taxon>
        <taxon>Acetobacterales</taxon>
        <taxon>Acidocellaceae</taxon>
        <taxon>Acidocella</taxon>
    </lineage>
</organism>
<evidence type="ECO:0000256" key="1">
    <source>
        <dbReference type="SAM" id="MobiDB-lite"/>
    </source>
</evidence>
<evidence type="ECO:0000259" key="2">
    <source>
        <dbReference type="SMART" id="SM00587"/>
    </source>
</evidence>
<feature type="domain" description="CHK kinase-like" evidence="2">
    <location>
        <begin position="134"/>
        <end position="317"/>
    </location>
</feature>
<accession>A0ABQ6AAH1</accession>
<dbReference type="RefSeq" id="WP_284259246.1">
    <property type="nucleotide sequence ID" value="NZ_BSOS01000088.1"/>
</dbReference>
<dbReference type="PANTHER" id="PTHR23020">
    <property type="entry name" value="UNCHARACTERIZED NUCLEAR HORMONE RECEPTOR-RELATED"/>
    <property type="match status" value="1"/>
</dbReference>
<name>A0ABQ6AAH1_9PROT</name>
<dbReference type="SUPFAM" id="SSF56112">
    <property type="entry name" value="Protein kinase-like (PK-like)"/>
    <property type="match status" value="1"/>
</dbReference>
<feature type="region of interest" description="Disordered" evidence="1">
    <location>
        <begin position="1"/>
        <end position="23"/>
    </location>
</feature>
<evidence type="ECO:0000313" key="4">
    <source>
        <dbReference type="Proteomes" id="UP001156641"/>
    </source>
</evidence>
<keyword evidence="4" id="KW-1185">Reference proteome</keyword>
<dbReference type="InterPro" id="IPR011009">
    <property type="entry name" value="Kinase-like_dom_sf"/>
</dbReference>
<comment type="caution">
    <text evidence="3">The sequence shown here is derived from an EMBL/GenBank/DDBJ whole genome shotgun (WGS) entry which is preliminary data.</text>
</comment>
<dbReference type="InterPro" id="IPR004119">
    <property type="entry name" value="EcKL"/>
</dbReference>
<protein>
    <submittedName>
        <fullName evidence="3">Aminoglycoside phosphotransferase</fullName>
    </submittedName>
</protein>
<gene>
    <name evidence="3" type="ORF">GCM10010909_30810</name>
</gene>
<proteinExistence type="predicted"/>
<dbReference type="PANTHER" id="PTHR23020:SF41">
    <property type="entry name" value="AMINOGLYCOSIDE PHOSPHOTRANSFERASE DOMAIN-CONTAINING PROTEIN"/>
    <property type="match status" value="1"/>
</dbReference>
<dbReference type="Gene3D" id="3.90.1200.10">
    <property type="match status" value="1"/>
</dbReference>
<dbReference type="InterPro" id="IPR052961">
    <property type="entry name" value="Oxido-Kinase-like_Enzymes"/>
</dbReference>
<dbReference type="Pfam" id="PF02958">
    <property type="entry name" value="EcKL"/>
    <property type="match status" value="1"/>
</dbReference>
<evidence type="ECO:0000313" key="3">
    <source>
        <dbReference type="EMBL" id="GLR68400.1"/>
    </source>
</evidence>
<dbReference type="InterPro" id="IPR015897">
    <property type="entry name" value="CHK_kinase-like"/>
</dbReference>
<sequence>MANVQSGPALNDRPYPQRTAPLPSDLAEVTPEWLTSVMRNKYPGLIVEDLEVVELRNSHTTKMRVKLQLNDVGKAAGIPENVCLKSNWSGGFTDVDIHALEARFYHFARDAMKVPAPEFYFADWDIGGHYQGLVVMEDLVAAGGRFGHSTDHIGVDNVAKAMESMAKLHGGSWGDKRLEQFLWLPRSMDTPVDCDQLNIMWRFIEINLAKEEYRAFLPRWLLDDPQSFHGVFAALSRFEQRQPGPYCIVHGDSHQGNSYLRPNGERIWIDWQLVRKGRPWRDLTYFLIAALTTEERRANDRSLIAHYRDHLVAMGVQDVPDMNTIWENYRRWPLYGCQAWIANMDEWGQDGLPMNKRFFAALEELDTVQLLKSE</sequence>
<reference evidence="4" key="1">
    <citation type="journal article" date="2019" name="Int. J. Syst. Evol. Microbiol.">
        <title>The Global Catalogue of Microorganisms (GCM) 10K type strain sequencing project: providing services to taxonomists for standard genome sequencing and annotation.</title>
        <authorList>
            <consortium name="The Broad Institute Genomics Platform"/>
            <consortium name="The Broad Institute Genome Sequencing Center for Infectious Disease"/>
            <person name="Wu L."/>
            <person name="Ma J."/>
        </authorList>
    </citation>
    <scope>NUCLEOTIDE SEQUENCE [LARGE SCALE GENOMIC DNA]</scope>
    <source>
        <strain evidence="4">NBRC 112502</strain>
    </source>
</reference>
<dbReference type="SMART" id="SM00587">
    <property type="entry name" value="CHK"/>
    <property type="match status" value="1"/>
</dbReference>
<dbReference type="Proteomes" id="UP001156641">
    <property type="component" value="Unassembled WGS sequence"/>
</dbReference>
<dbReference type="EMBL" id="BSOS01000088">
    <property type="protein sequence ID" value="GLR68400.1"/>
    <property type="molecule type" value="Genomic_DNA"/>
</dbReference>